<dbReference type="Proteomes" id="UP001152799">
    <property type="component" value="Chromosome 13"/>
</dbReference>
<dbReference type="InterPro" id="IPR049548">
    <property type="entry name" value="Sina-like_RING"/>
</dbReference>
<dbReference type="InterPro" id="IPR008974">
    <property type="entry name" value="TRAF-like"/>
</dbReference>
<keyword evidence="4" id="KW-0808">Transferase</keyword>
<sequence>MDKIKKQPIKDLSLLDQTKMLECSICLDVVVPPIVQCEVGHIMCKKCVESVHLKHCPICRQPITNRRHVAFEQLLESVRGKLETECRFSAKGCKYKVAVSDKDNHERDCRHRTFRCEGKIFADWTCDWTGEYSELENHFKTAHKSNATMQYTTKASIKVNFNHEYKDLQLISFFNGQAYFYYKHFVDKNNEKLYWTIQYVGLQSNAVHYFYEFEIANGPIRKIKVTEICYNDTKICKEIFEEEKCVVVPFKAAKSYLNENGELAFRFRITKIKH</sequence>
<comment type="catalytic activity">
    <reaction evidence="1 10">
        <text>S-ubiquitinyl-[E2 ubiquitin-conjugating enzyme]-L-cysteine + [acceptor protein]-L-lysine = [E2 ubiquitin-conjugating enzyme]-L-cysteine + N(6)-ubiquitinyl-[acceptor protein]-L-lysine.</text>
        <dbReference type="EC" id="2.3.2.27"/>
    </reaction>
</comment>
<comment type="domain">
    <text evidence="10">The RING-type zinc finger domain is essential for ubiquitin ligase activity.</text>
</comment>
<evidence type="ECO:0000313" key="14">
    <source>
        <dbReference type="Proteomes" id="UP001152799"/>
    </source>
</evidence>
<comment type="similarity">
    <text evidence="3 10">Belongs to the SINA (Seven in absentia) family.</text>
</comment>
<dbReference type="GO" id="GO:0031624">
    <property type="term" value="F:ubiquitin conjugating enzyme binding"/>
    <property type="evidence" value="ECO:0007669"/>
    <property type="project" value="TreeGrafter"/>
</dbReference>
<dbReference type="InterPro" id="IPR001841">
    <property type="entry name" value="Znf_RING"/>
</dbReference>
<dbReference type="AlphaFoldDB" id="A0A9N9MGG1"/>
<dbReference type="Pfam" id="PF21361">
    <property type="entry name" value="Sina_ZnF"/>
    <property type="match status" value="1"/>
</dbReference>
<proteinExistence type="inferred from homology"/>
<evidence type="ECO:0000256" key="8">
    <source>
        <dbReference type="ARBA" id="ARBA00022833"/>
    </source>
</evidence>
<evidence type="ECO:0000256" key="9">
    <source>
        <dbReference type="PROSITE-ProRule" id="PRU00455"/>
    </source>
</evidence>
<dbReference type="GO" id="GO:0043161">
    <property type="term" value="P:proteasome-mediated ubiquitin-dependent protein catabolic process"/>
    <property type="evidence" value="ECO:0007669"/>
    <property type="project" value="TreeGrafter"/>
</dbReference>
<keyword evidence="7 10" id="KW-0833">Ubl conjugation pathway</keyword>
<keyword evidence="6 9" id="KW-0863">Zinc-finger</keyword>
<evidence type="ECO:0000256" key="7">
    <source>
        <dbReference type="ARBA" id="ARBA00022786"/>
    </source>
</evidence>
<dbReference type="PANTHER" id="PTHR45877:SF2">
    <property type="entry name" value="E3 UBIQUITIN-PROTEIN LIGASE SINA-RELATED"/>
    <property type="match status" value="1"/>
</dbReference>
<evidence type="ECO:0000259" key="11">
    <source>
        <dbReference type="PROSITE" id="PS50089"/>
    </source>
</evidence>
<evidence type="ECO:0000313" key="13">
    <source>
        <dbReference type="EMBL" id="CAG9763226.1"/>
    </source>
</evidence>
<dbReference type="Gene3D" id="2.60.210.10">
    <property type="entry name" value="Apoptosis, Tumor Necrosis Factor Receptor Associated Protein 2, Chain A"/>
    <property type="match status" value="1"/>
</dbReference>
<comment type="function">
    <text evidence="10">E3 ubiquitin-protein ligase that mediates ubiquitination and subsequent proteasomal degradation of target proteins. E3 ubiquitin ligases accept ubiquitin from an E2 ubiquitin-conjugating enzyme in the form of a thioester and then directly transfers the ubiquitin to targeted substrates.</text>
</comment>
<feature type="domain" description="RING-type" evidence="11">
    <location>
        <begin position="23"/>
        <end position="60"/>
    </location>
</feature>
<evidence type="ECO:0000256" key="5">
    <source>
        <dbReference type="ARBA" id="ARBA00022723"/>
    </source>
</evidence>
<evidence type="ECO:0000256" key="10">
    <source>
        <dbReference type="RuleBase" id="RU201113"/>
    </source>
</evidence>
<reference evidence="13" key="1">
    <citation type="submission" date="2022-01" db="EMBL/GenBank/DDBJ databases">
        <authorList>
            <person name="King R."/>
        </authorList>
    </citation>
    <scope>NUCLEOTIDE SEQUENCE</scope>
</reference>
<dbReference type="SUPFAM" id="SSF57850">
    <property type="entry name" value="RING/U-box"/>
    <property type="match status" value="1"/>
</dbReference>
<evidence type="ECO:0000259" key="12">
    <source>
        <dbReference type="PROSITE" id="PS51081"/>
    </source>
</evidence>
<keyword evidence="8 10" id="KW-0862">Zinc</keyword>
<dbReference type="InterPro" id="IPR004162">
    <property type="entry name" value="SINA-like_animal"/>
</dbReference>
<dbReference type="GO" id="GO:0008270">
    <property type="term" value="F:zinc ion binding"/>
    <property type="evidence" value="ECO:0007669"/>
    <property type="project" value="UniProtKB-KW"/>
</dbReference>
<comment type="pathway">
    <text evidence="2 10">Protein modification; protein ubiquitination.</text>
</comment>
<dbReference type="InterPro" id="IPR013083">
    <property type="entry name" value="Znf_RING/FYVE/PHD"/>
</dbReference>
<protein>
    <recommendedName>
        <fullName evidence="10">E3 ubiquitin-protein ligase</fullName>
        <ecNumber evidence="10">2.3.2.27</ecNumber>
    </recommendedName>
</protein>
<dbReference type="GO" id="GO:0061630">
    <property type="term" value="F:ubiquitin protein ligase activity"/>
    <property type="evidence" value="ECO:0007669"/>
    <property type="project" value="UniProtKB-EC"/>
</dbReference>
<dbReference type="EMBL" id="OU892289">
    <property type="protein sequence ID" value="CAG9763226.1"/>
    <property type="molecule type" value="Genomic_DNA"/>
</dbReference>
<dbReference type="SUPFAM" id="SSF49599">
    <property type="entry name" value="TRAF domain-like"/>
    <property type="match status" value="1"/>
</dbReference>
<comment type="domain">
    <text evidence="10">The SBD domain (substrate-binding domain) mediates the interaction with substrate proteins. It is related to the TRAF family.</text>
</comment>
<dbReference type="PANTHER" id="PTHR45877">
    <property type="entry name" value="E3 UBIQUITIN-PROTEIN LIGASE SIAH2"/>
    <property type="match status" value="1"/>
</dbReference>
<dbReference type="InterPro" id="IPR013010">
    <property type="entry name" value="Znf_SIAH"/>
</dbReference>
<evidence type="ECO:0000256" key="4">
    <source>
        <dbReference type="ARBA" id="ARBA00022679"/>
    </source>
</evidence>
<dbReference type="PROSITE" id="PS51081">
    <property type="entry name" value="ZF_SIAH"/>
    <property type="match status" value="1"/>
</dbReference>
<dbReference type="InterPro" id="IPR018121">
    <property type="entry name" value="7-in-absentia-prot_TRAF-dom"/>
</dbReference>
<accession>A0A9N9MGG1</accession>
<dbReference type="PROSITE" id="PS50089">
    <property type="entry name" value="ZF_RING_2"/>
    <property type="match status" value="1"/>
</dbReference>
<keyword evidence="14" id="KW-1185">Reference proteome</keyword>
<organism evidence="13 14">
    <name type="scientific">Ceutorhynchus assimilis</name>
    <name type="common">cabbage seed weevil</name>
    <dbReference type="NCBI Taxonomy" id="467358"/>
    <lineage>
        <taxon>Eukaryota</taxon>
        <taxon>Metazoa</taxon>
        <taxon>Ecdysozoa</taxon>
        <taxon>Arthropoda</taxon>
        <taxon>Hexapoda</taxon>
        <taxon>Insecta</taxon>
        <taxon>Pterygota</taxon>
        <taxon>Neoptera</taxon>
        <taxon>Endopterygota</taxon>
        <taxon>Coleoptera</taxon>
        <taxon>Polyphaga</taxon>
        <taxon>Cucujiformia</taxon>
        <taxon>Curculionidae</taxon>
        <taxon>Ceutorhynchinae</taxon>
        <taxon>Ceutorhynchus</taxon>
    </lineage>
</organism>
<keyword evidence="5 10" id="KW-0479">Metal-binding</keyword>
<gene>
    <name evidence="13" type="ORF">CEUTPL_LOCUS3895</name>
</gene>
<name>A0A9N9MGG1_9CUCU</name>
<feature type="domain" description="SIAH-type" evidence="12">
    <location>
        <begin position="81"/>
        <end position="144"/>
    </location>
</feature>
<dbReference type="Pfam" id="PF03145">
    <property type="entry name" value="Sina_TRAF"/>
    <property type="match status" value="1"/>
</dbReference>
<evidence type="ECO:0000256" key="6">
    <source>
        <dbReference type="ARBA" id="ARBA00022771"/>
    </source>
</evidence>
<dbReference type="OrthoDB" id="4788989at2759"/>
<dbReference type="Gene3D" id="3.30.40.10">
    <property type="entry name" value="Zinc/RING finger domain, C3HC4 (zinc finger)"/>
    <property type="match status" value="2"/>
</dbReference>
<dbReference type="EC" id="2.3.2.27" evidence="10"/>
<dbReference type="Pfam" id="PF21362">
    <property type="entry name" value="Sina_RING"/>
    <property type="match status" value="1"/>
</dbReference>
<evidence type="ECO:0000256" key="3">
    <source>
        <dbReference type="ARBA" id="ARBA00009119"/>
    </source>
</evidence>
<dbReference type="FunFam" id="3.30.40.10:FF:000041">
    <property type="entry name" value="E3 ubiquitin-protein ligase SINAT3"/>
    <property type="match status" value="1"/>
</dbReference>
<evidence type="ECO:0000256" key="2">
    <source>
        <dbReference type="ARBA" id="ARBA00004906"/>
    </source>
</evidence>
<evidence type="ECO:0000256" key="1">
    <source>
        <dbReference type="ARBA" id="ARBA00000900"/>
    </source>
</evidence>
<dbReference type="GO" id="GO:0005737">
    <property type="term" value="C:cytoplasm"/>
    <property type="evidence" value="ECO:0007669"/>
    <property type="project" value="InterPro"/>
</dbReference>